<protein>
    <submittedName>
        <fullName evidence="2">Uncharacterized protein</fullName>
    </submittedName>
</protein>
<evidence type="ECO:0000256" key="1">
    <source>
        <dbReference type="SAM" id="Phobius"/>
    </source>
</evidence>
<proteinExistence type="predicted"/>
<dbReference type="EMBL" id="CM004478">
    <property type="protein sequence ID" value="OCT73221.1"/>
    <property type="molecule type" value="Genomic_DNA"/>
</dbReference>
<sequence length="68" mass="7602">MRILASGYEITAFVLLFYVYVYSPTVTKYHSDSVIEKIMGVLYLLQYHVISSSSVGSLSLFCHCAGTQ</sequence>
<dbReference type="Proteomes" id="UP000694892">
    <property type="component" value="Chromosome 7L"/>
</dbReference>
<evidence type="ECO:0000313" key="3">
    <source>
        <dbReference type="Proteomes" id="UP000694892"/>
    </source>
</evidence>
<keyword evidence="1" id="KW-0472">Membrane</keyword>
<evidence type="ECO:0000313" key="2">
    <source>
        <dbReference type="EMBL" id="OCT73221.1"/>
    </source>
</evidence>
<keyword evidence="1" id="KW-1133">Transmembrane helix</keyword>
<reference evidence="3" key="1">
    <citation type="journal article" date="2016" name="Nature">
        <title>Genome evolution in the allotetraploid frog Xenopus laevis.</title>
        <authorList>
            <person name="Session A.M."/>
            <person name="Uno Y."/>
            <person name="Kwon T."/>
            <person name="Chapman J.A."/>
            <person name="Toyoda A."/>
            <person name="Takahashi S."/>
            <person name="Fukui A."/>
            <person name="Hikosaka A."/>
            <person name="Suzuki A."/>
            <person name="Kondo M."/>
            <person name="van Heeringen S.J."/>
            <person name="Quigley I."/>
            <person name="Heinz S."/>
            <person name="Ogino H."/>
            <person name="Ochi H."/>
            <person name="Hellsten U."/>
            <person name="Lyons J.B."/>
            <person name="Simakov O."/>
            <person name="Putnam N."/>
            <person name="Stites J."/>
            <person name="Kuroki Y."/>
            <person name="Tanaka T."/>
            <person name="Michiue T."/>
            <person name="Watanabe M."/>
            <person name="Bogdanovic O."/>
            <person name="Lister R."/>
            <person name="Georgiou G."/>
            <person name="Paranjpe S.S."/>
            <person name="van Kruijsbergen I."/>
            <person name="Shu S."/>
            <person name="Carlson J."/>
            <person name="Kinoshita T."/>
            <person name="Ohta Y."/>
            <person name="Mawaribuchi S."/>
            <person name="Jenkins J."/>
            <person name="Grimwood J."/>
            <person name="Schmutz J."/>
            <person name="Mitros T."/>
            <person name="Mozaffari S.V."/>
            <person name="Suzuki Y."/>
            <person name="Haramoto Y."/>
            <person name="Yamamoto T.S."/>
            <person name="Takagi C."/>
            <person name="Heald R."/>
            <person name="Miller K."/>
            <person name="Haudenschild C."/>
            <person name="Kitzman J."/>
            <person name="Nakayama T."/>
            <person name="Izutsu Y."/>
            <person name="Robert J."/>
            <person name="Fortriede J."/>
            <person name="Burns K."/>
            <person name="Lotay V."/>
            <person name="Karimi K."/>
            <person name="Yasuoka Y."/>
            <person name="Dichmann D.S."/>
            <person name="Flajnik M.F."/>
            <person name="Houston D.W."/>
            <person name="Shendure J."/>
            <person name="DuPasquier L."/>
            <person name="Vize P.D."/>
            <person name="Zorn A.M."/>
            <person name="Ito M."/>
            <person name="Marcotte E.M."/>
            <person name="Wallingford J.B."/>
            <person name="Ito Y."/>
            <person name="Asashima M."/>
            <person name="Ueno N."/>
            <person name="Matsuda Y."/>
            <person name="Veenstra G.J."/>
            <person name="Fujiyama A."/>
            <person name="Harland R.M."/>
            <person name="Taira M."/>
            <person name="Rokhsar D.S."/>
        </authorList>
    </citation>
    <scope>NUCLEOTIDE SEQUENCE [LARGE SCALE GENOMIC DNA]</scope>
    <source>
        <strain evidence="3">J</strain>
    </source>
</reference>
<feature type="transmembrane region" description="Helical" evidence="1">
    <location>
        <begin position="6"/>
        <end position="23"/>
    </location>
</feature>
<accession>A0A974CIB1</accession>
<keyword evidence="1" id="KW-0812">Transmembrane</keyword>
<organism evidence="2 3">
    <name type="scientific">Xenopus laevis</name>
    <name type="common">African clawed frog</name>
    <dbReference type="NCBI Taxonomy" id="8355"/>
    <lineage>
        <taxon>Eukaryota</taxon>
        <taxon>Metazoa</taxon>
        <taxon>Chordata</taxon>
        <taxon>Craniata</taxon>
        <taxon>Vertebrata</taxon>
        <taxon>Euteleostomi</taxon>
        <taxon>Amphibia</taxon>
        <taxon>Batrachia</taxon>
        <taxon>Anura</taxon>
        <taxon>Pipoidea</taxon>
        <taxon>Pipidae</taxon>
        <taxon>Xenopodinae</taxon>
        <taxon>Xenopus</taxon>
        <taxon>Xenopus</taxon>
    </lineage>
</organism>
<dbReference type="AlphaFoldDB" id="A0A974CIB1"/>
<gene>
    <name evidence="2" type="ORF">XELAEV_18036200mg</name>
</gene>
<name>A0A974CIB1_XENLA</name>